<dbReference type="SUPFAM" id="SSF110069">
    <property type="entry name" value="ApaG-like"/>
    <property type="match status" value="1"/>
</dbReference>
<evidence type="ECO:0000256" key="2">
    <source>
        <dbReference type="HAMAP-Rule" id="MF_00791"/>
    </source>
</evidence>
<dbReference type="InterPro" id="IPR007474">
    <property type="entry name" value="ApaG_domain"/>
</dbReference>
<dbReference type="Gene3D" id="2.60.40.1470">
    <property type="entry name" value="ApaG domain"/>
    <property type="match status" value="1"/>
</dbReference>
<evidence type="ECO:0000259" key="3">
    <source>
        <dbReference type="PROSITE" id="PS51087"/>
    </source>
</evidence>
<reference evidence="4 5" key="2">
    <citation type="journal article" date="2014" name="FEMS Microbiol. Lett.">
        <title>Draft genomic DNA sequence of the facultatively methylotrophic bacterium Acidomonas methanolica type strain MB58.</title>
        <authorList>
            <person name="Higashiura N."/>
            <person name="Hadano H."/>
            <person name="Hirakawa H."/>
            <person name="Matsutani M."/>
            <person name="Takabe S."/>
            <person name="Matsushita K."/>
            <person name="Azuma Y."/>
        </authorList>
    </citation>
    <scope>NUCLEOTIDE SEQUENCE [LARGE SCALE GENOMIC DNA]</scope>
    <source>
        <strain evidence="4 5">MB58</strain>
    </source>
</reference>
<keyword evidence="5" id="KW-1185">Reference proteome</keyword>
<dbReference type="EMBL" id="BAND01000050">
    <property type="protein sequence ID" value="GAJ29176.1"/>
    <property type="molecule type" value="Genomic_DNA"/>
</dbReference>
<dbReference type="AlphaFoldDB" id="A0A023D5X7"/>
<dbReference type="PANTHER" id="PTHR47191:SF2">
    <property type="entry name" value="OS05G0170800 PROTEIN"/>
    <property type="match status" value="1"/>
</dbReference>
<protein>
    <recommendedName>
        <fullName evidence="1 2">Protein ApaG</fullName>
    </recommendedName>
</protein>
<accession>A0A023D5X7</accession>
<reference evidence="5" key="1">
    <citation type="journal article" date="2014" name="FEMS Microbiol. Lett.">
        <title>Draft Genomic DNA Sequence of the Facultatively Methylotrophic Bacterium Acidomonas methanolica type strain MB58.</title>
        <authorList>
            <person name="Higashiura N."/>
            <person name="Hadano H."/>
            <person name="Hirakawa H."/>
            <person name="Matsutani M."/>
            <person name="Takabe S."/>
            <person name="Matsushita K."/>
            <person name="Azuma Y."/>
        </authorList>
    </citation>
    <scope>NUCLEOTIDE SEQUENCE [LARGE SCALE GENOMIC DNA]</scope>
    <source>
        <strain evidence="5">MB58</strain>
    </source>
</reference>
<proteinExistence type="inferred from homology"/>
<comment type="caution">
    <text evidence="4">The sequence shown here is derived from an EMBL/GenBank/DDBJ whole genome shotgun (WGS) entry which is preliminary data.</text>
</comment>
<gene>
    <name evidence="2" type="primary">apaG</name>
    <name evidence="4" type="ORF">Amme_050_019</name>
</gene>
<dbReference type="Pfam" id="PF04379">
    <property type="entry name" value="DUF525"/>
    <property type="match status" value="1"/>
</dbReference>
<sequence length="164" mass="18332">MAEQGVMARRPPPPRLVADPDSAFAEAMEAASRFEARTQDVVVCVRTFWLDDHSQPEEHRYAWAYHIRIANEGQETVQLLSRSWEIIDARGHVEHVHGDGVVGEQPVIGAGESFEYTSGASLETPSGFMRGVYHMIAPLSLRRFDVRIPAFSLDSPHQTGLLLH</sequence>
<dbReference type="PANTHER" id="PTHR47191">
    <property type="entry name" value="OS05G0170800 PROTEIN"/>
    <property type="match status" value="1"/>
</dbReference>
<dbReference type="PROSITE" id="PS51087">
    <property type="entry name" value="APAG"/>
    <property type="match status" value="1"/>
</dbReference>
<evidence type="ECO:0000313" key="4">
    <source>
        <dbReference type="EMBL" id="GAJ29176.1"/>
    </source>
</evidence>
<feature type="domain" description="ApaG" evidence="3">
    <location>
        <begin position="35"/>
        <end position="160"/>
    </location>
</feature>
<dbReference type="HAMAP" id="MF_00791">
    <property type="entry name" value="ApaG"/>
    <property type="match status" value="1"/>
</dbReference>
<dbReference type="InterPro" id="IPR023065">
    <property type="entry name" value="Uncharacterised_ApaG"/>
</dbReference>
<evidence type="ECO:0000256" key="1">
    <source>
        <dbReference type="ARBA" id="ARBA00017693"/>
    </source>
</evidence>
<dbReference type="InterPro" id="IPR050718">
    <property type="entry name" value="ApaG-like"/>
</dbReference>
<organism evidence="4 5">
    <name type="scientific">Acidomonas methanolica NBRC 104435</name>
    <dbReference type="NCBI Taxonomy" id="1231351"/>
    <lineage>
        <taxon>Bacteria</taxon>
        <taxon>Pseudomonadati</taxon>
        <taxon>Pseudomonadota</taxon>
        <taxon>Alphaproteobacteria</taxon>
        <taxon>Acetobacterales</taxon>
        <taxon>Acetobacteraceae</taxon>
        <taxon>Acidomonas</taxon>
    </lineage>
</organism>
<name>A0A023D5X7_ACIMT</name>
<dbReference type="InterPro" id="IPR036767">
    <property type="entry name" value="ApaG_sf"/>
</dbReference>
<dbReference type="NCBIfam" id="NF003967">
    <property type="entry name" value="PRK05461.1"/>
    <property type="match status" value="1"/>
</dbReference>
<evidence type="ECO:0000313" key="5">
    <source>
        <dbReference type="Proteomes" id="UP000019760"/>
    </source>
</evidence>
<dbReference type="Proteomes" id="UP000019760">
    <property type="component" value="Unassembled WGS sequence"/>
</dbReference>